<dbReference type="PIRSF" id="PIRSF035652">
    <property type="entry name" value="CHP02436"/>
    <property type="match status" value="1"/>
</dbReference>
<dbReference type="PANTHER" id="PTHR38471">
    <property type="entry name" value="FOUR HELIX BUNDLE PROTEIN"/>
    <property type="match status" value="1"/>
</dbReference>
<dbReference type="SUPFAM" id="SSF158446">
    <property type="entry name" value="IVS-encoded protein-like"/>
    <property type="match status" value="1"/>
</dbReference>
<sequence length="118" mass="13387">MTEAILKERFLRFGKSVYNLTKEFAKEPAYNVVSYQILKSSSSSGANYHAACRGKSTPDFINKLKIVEEELDETIYWLKYIDGIDGKWKQFTDPLSKEGNELLSIIIASKKTVLGKSN</sequence>
<evidence type="ECO:0000313" key="1">
    <source>
        <dbReference type="EMBL" id="MBK9981961.1"/>
    </source>
</evidence>
<dbReference type="Pfam" id="PF05635">
    <property type="entry name" value="23S_rRNA_IVP"/>
    <property type="match status" value="1"/>
</dbReference>
<dbReference type="InterPro" id="IPR036583">
    <property type="entry name" value="23S_rRNA_IVS_sf"/>
</dbReference>
<dbReference type="Proteomes" id="UP000808337">
    <property type="component" value="Unassembled WGS sequence"/>
</dbReference>
<protein>
    <submittedName>
        <fullName evidence="1">Four helix bundle protein</fullName>
    </submittedName>
</protein>
<reference evidence="1 2" key="1">
    <citation type="submission" date="2020-10" db="EMBL/GenBank/DDBJ databases">
        <title>Connecting structure to function with the recovery of over 1000 high-quality activated sludge metagenome-assembled genomes encoding full-length rRNA genes using long-read sequencing.</title>
        <authorList>
            <person name="Singleton C.M."/>
            <person name="Petriglieri F."/>
            <person name="Kristensen J.M."/>
            <person name="Kirkegaard R.H."/>
            <person name="Michaelsen T.Y."/>
            <person name="Andersen M.H."/>
            <person name="Karst S.M."/>
            <person name="Dueholm M.S."/>
            <person name="Nielsen P.H."/>
            <person name="Albertsen M."/>
        </authorList>
    </citation>
    <scope>NUCLEOTIDE SEQUENCE [LARGE SCALE GENOMIC DNA]</scope>
    <source>
        <strain evidence="1">Ribe_18-Q3-R11-54_MAXAC.273</strain>
    </source>
</reference>
<name>A0A9D7STF2_9BACT</name>
<organism evidence="1 2">
    <name type="scientific">Candidatus Opimibacter skivensis</name>
    <dbReference type="NCBI Taxonomy" id="2982028"/>
    <lineage>
        <taxon>Bacteria</taxon>
        <taxon>Pseudomonadati</taxon>
        <taxon>Bacteroidota</taxon>
        <taxon>Saprospiria</taxon>
        <taxon>Saprospirales</taxon>
        <taxon>Saprospiraceae</taxon>
        <taxon>Candidatus Opimibacter</taxon>
    </lineage>
</organism>
<dbReference type="NCBIfam" id="TIGR02436">
    <property type="entry name" value="four helix bundle protein"/>
    <property type="match status" value="1"/>
</dbReference>
<evidence type="ECO:0000313" key="2">
    <source>
        <dbReference type="Proteomes" id="UP000808337"/>
    </source>
</evidence>
<gene>
    <name evidence="1" type="ORF">IPP15_05965</name>
</gene>
<comment type="caution">
    <text evidence="1">The sequence shown here is derived from an EMBL/GenBank/DDBJ whole genome shotgun (WGS) entry which is preliminary data.</text>
</comment>
<dbReference type="Gene3D" id="1.20.1440.60">
    <property type="entry name" value="23S rRNA-intervening sequence"/>
    <property type="match status" value="1"/>
</dbReference>
<proteinExistence type="predicted"/>
<dbReference type="AlphaFoldDB" id="A0A9D7STF2"/>
<accession>A0A9D7STF2</accession>
<dbReference type="PANTHER" id="PTHR38471:SF2">
    <property type="entry name" value="FOUR HELIX BUNDLE PROTEIN"/>
    <property type="match status" value="1"/>
</dbReference>
<dbReference type="EMBL" id="JADKGY010000001">
    <property type="protein sequence ID" value="MBK9981961.1"/>
    <property type="molecule type" value="Genomic_DNA"/>
</dbReference>
<dbReference type="InterPro" id="IPR012657">
    <property type="entry name" value="23S_rRNA-intervening_sequence"/>
</dbReference>